<dbReference type="Proteomes" id="UP001163321">
    <property type="component" value="Chromosome 1"/>
</dbReference>
<protein>
    <submittedName>
        <fullName evidence="1">Uncharacterized protein</fullName>
    </submittedName>
</protein>
<proteinExistence type="predicted"/>
<name>A0ACC0WUG9_9STRA</name>
<sequence length="762" mass="81580">MLKRAMLFDPSLPHGLVRGDEATSTRAGPFPGLDTLRHTARLSATVHDRDLLAIGNAPVPVAAGAPALPCLDPDAPRAVVRRLEIGASGLFGPAEGVAQVATIYDRRHSEDPTEVHFVNKVGYGAADKSLMDPSRVHCSVRNLLTGMDDADVRVLVHEIATLEDRGKTYLPLYFRLIALGEALASNERVTNTLKLTQASVWPTTGPEWKAGMNRVAGLLSGALPGVMLDASSAPLGLTANALACIMLACCPYVGTSVGPGDRQLGLSAYCGDRYEVVLYGAIRRRPLVPAQLPQGAYSIAAVCEALNFILSCTGDGHGLEAAFRFAAARMRHAGPEVQHLAVGMEARLHDIHVDIRRRLELFWPLCRSYQGEGGGGWHAQVVPAMQAIVAGADAGWLAPAPQGGVAFEACLTAMGEDYCIMARASASMVAFVEGLTTAELILLLANLRDFNPWPVCHHGVHAAQIPRGGGAVAHRTTWMHTRSEAALPSDGMDGSFVLAGSSGLAHLKMRMASMGAMVQRVTNPVPRLTAQTFWRGLGLLGMIQRASADVAVHAARVSRLTRQLATGGGVAGLDARLEAILSRKLERGLFDAAETQQLIQDTICKHSNLQWWELEGIEPMGAMTPDYSERDAVTLCAALHPTARESLIGCVPGPGGSLTPHVHEVANRPSGYLWDGAMEETLTREHAMGAVDVFAWHRGLRPRYSLIVTEDNPDMRRVYPTTLDWPILGKVRPSDAMPHGVSSGVSTTWWSGIPIEGSWGIT</sequence>
<evidence type="ECO:0000313" key="2">
    <source>
        <dbReference type="Proteomes" id="UP001163321"/>
    </source>
</evidence>
<keyword evidence="2" id="KW-1185">Reference proteome</keyword>
<dbReference type="EMBL" id="CM047580">
    <property type="protein sequence ID" value="KAI9921665.1"/>
    <property type="molecule type" value="Genomic_DNA"/>
</dbReference>
<reference evidence="1 2" key="1">
    <citation type="journal article" date="2022" name="bioRxiv">
        <title>The genome of the oomycete Peronosclerospora sorghi, a cosmopolitan pathogen of maize and sorghum, is inflated with dispersed pseudogenes.</title>
        <authorList>
            <person name="Fletcher K."/>
            <person name="Martin F."/>
            <person name="Isakeit T."/>
            <person name="Cavanaugh K."/>
            <person name="Magill C."/>
            <person name="Michelmore R."/>
        </authorList>
    </citation>
    <scope>NUCLEOTIDE SEQUENCE [LARGE SCALE GENOMIC DNA]</scope>
    <source>
        <strain evidence="1">P6</strain>
    </source>
</reference>
<organism evidence="1 2">
    <name type="scientific">Peronosclerospora sorghi</name>
    <dbReference type="NCBI Taxonomy" id="230839"/>
    <lineage>
        <taxon>Eukaryota</taxon>
        <taxon>Sar</taxon>
        <taxon>Stramenopiles</taxon>
        <taxon>Oomycota</taxon>
        <taxon>Peronosporomycetes</taxon>
        <taxon>Peronosporales</taxon>
        <taxon>Peronosporaceae</taxon>
        <taxon>Peronosclerospora</taxon>
    </lineage>
</organism>
<gene>
    <name evidence="1" type="ORF">PsorP6_001643</name>
</gene>
<accession>A0ACC0WUG9</accession>
<evidence type="ECO:0000313" key="1">
    <source>
        <dbReference type="EMBL" id="KAI9921665.1"/>
    </source>
</evidence>
<comment type="caution">
    <text evidence="1">The sequence shown here is derived from an EMBL/GenBank/DDBJ whole genome shotgun (WGS) entry which is preliminary data.</text>
</comment>